<dbReference type="Proteomes" id="UP001165090">
    <property type="component" value="Unassembled WGS sequence"/>
</dbReference>
<feature type="domain" description="Rhodanese" evidence="1">
    <location>
        <begin position="221"/>
        <end position="310"/>
    </location>
</feature>
<organism evidence="2 3">
    <name type="scientific">Volvox africanus</name>
    <dbReference type="NCBI Taxonomy" id="51714"/>
    <lineage>
        <taxon>Eukaryota</taxon>
        <taxon>Viridiplantae</taxon>
        <taxon>Chlorophyta</taxon>
        <taxon>core chlorophytes</taxon>
        <taxon>Chlorophyceae</taxon>
        <taxon>CS clade</taxon>
        <taxon>Chlamydomonadales</taxon>
        <taxon>Volvocaceae</taxon>
        <taxon>Volvox</taxon>
    </lineage>
</organism>
<protein>
    <recommendedName>
        <fullName evidence="1">Rhodanese domain-containing protein</fullName>
    </recommendedName>
</protein>
<evidence type="ECO:0000313" key="3">
    <source>
        <dbReference type="Proteomes" id="UP001165090"/>
    </source>
</evidence>
<reference evidence="2 3" key="1">
    <citation type="journal article" date="2023" name="IScience">
        <title>Expanded male sex-determining region conserved during the evolution of homothallism in the green alga Volvox.</title>
        <authorList>
            <person name="Yamamoto K."/>
            <person name="Matsuzaki R."/>
            <person name="Mahakham W."/>
            <person name="Heman W."/>
            <person name="Sekimoto H."/>
            <person name="Kawachi M."/>
            <person name="Minakuchi Y."/>
            <person name="Toyoda A."/>
            <person name="Nozaki H."/>
        </authorList>
    </citation>
    <scope>NUCLEOTIDE SEQUENCE [LARGE SCALE GENOMIC DNA]</scope>
    <source>
        <strain evidence="2 3">NIES-4468</strain>
    </source>
</reference>
<accession>A0ABQ5SHI1</accession>
<dbReference type="PANTHER" id="PTHR43031:SF1">
    <property type="entry name" value="PYRIDINE NUCLEOTIDE-DISULPHIDE OXIDOREDUCTASE"/>
    <property type="match status" value="1"/>
</dbReference>
<keyword evidence="3" id="KW-1185">Reference proteome</keyword>
<dbReference type="PANTHER" id="PTHR43031">
    <property type="entry name" value="FAD-DEPENDENT OXIDOREDUCTASE"/>
    <property type="match status" value="1"/>
</dbReference>
<dbReference type="InterPro" id="IPR036873">
    <property type="entry name" value="Rhodanese-like_dom_sf"/>
</dbReference>
<dbReference type="EMBL" id="BSDZ01000080">
    <property type="protein sequence ID" value="GLI68923.1"/>
    <property type="molecule type" value="Genomic_DNA"/>
</dbReference>
<evidence type="ECO:0000313" key="2">
    <source>
        <dbReference type="EMBL" id="GLI68923.1"/>
    </source>
</evidence>
<evidence type="ECO:0000259" key="1">
    <source>
        <dbReference type="PROSITE" id="PS50206"/>
    </source>
</evidence>
<dbReference type="Pfam" id="PF00581">
    <property type="entry name" value="Rhodanese"/>
    <property type="match status" value="1"/>
</dbReference>
<dbReference type="PROSITE" id="PS50206">
    <property type="entry name" value="RHODANESE_3"/>
    <property type="match status" value="1"/>
</dbReference>
<gene>
    <name evidence="2" type="ORF">VaNZ11_013345</name>
</gene>
<dbReference type="SMART" id="SM00450">
    <property type="entry name" value="RHOD"/>
    <property type="match status" value="1"/>
</dbReference>
<dbReference type="Gene3D" id="3.40.250.10">
    <property type="entry name" value="Rhodanese-like domain"/>
    <property type="match status" value="1"/>
</dbReference>
<dbReference type="InterPro" id="IPR001763">
    <property type="entry name" value="Rhodanese-like_dom"/>
</dbReference>
<comment type="caution">
    <text evidence="2">The sequence shown here is derived from an EMBL/GenBank/DDBJ whole genome shotgun (WGS) entry which is preliminary data.</text>
</comment>
<dbReference type="InterPro" id="IPR050229">
    <property type="entry name" value="GlpE_sulfurtransferase"/>
</dbReference>
<dbReference type="SUPFAM" id="SSF52821">
    <property type="entry name" value="Rhodanese/Cell cycle control phosphatase"/>
    <property type="match status" value="1"/>
</dbReference>
<dbReference type="CDD" id="cd00158">
    <property type="entry name" value="RHOD"/>
    <property type="match status" value="1"/>
</dbReference>
<sequence length="333" mass="35625">MFSPTMSTFAFQFPGLSLTGRLAVVRPRPSIVIPQSFRLTSHGKTPPHLAGQLYLRQRSIGTVFVAEVVGPSSDERSTSERFLDVHALLSEFNPLTENHLLVWEDSDDEDGAVQAELPYSGAWEDGSAGYQGLEYQPSWIDYRDGSESDDSEARREAGDAHRVLSSLVPILDEDDGTQALGSLHGDVAGSASPSAYSPEAGFQEISVIELEERLATSQFSLLLDVRSRQEYDGGHIAGAFNLPLDPDLSAAVRSGSLDEFRGQPVAVVCGSGMRSGQATVRLSKVYGFSNVTNVNGGMMAWAREGLPIKVHQHSGGSSCGCGSGGGCRSKQSN</sequence>
<name>A0ABQ5SHI1_9CHLO</name>
<proteinExistence type="predicted"/>